<accession>K2M149</accession>
<dbReference type="GO" id="GO:0004534">
    <property type="term" value="F:5'-3' RNA exonuclease activity"/>
    <property type="evidence" value="ECO:0007669"/>
    <property type="project" value="TreeGrafter"/>
</dbReference>
<organism evidence="2 3">
    <name type="scientific">Trypanosoma cruzi marinkellei</name>
    <dbReference type="NCBI Taxonomy" id="85056"/>
    <lineage>
        <taxon>Eukaryota</taxon>
        <taxon>Discoba</taxon>
        <taxon>Euglenozoa</taxon>
        <taxon>Kinetoplastea</taxon>
        <taxon>Metakinetoplastina</taxon>
        <taxon>Trypanosomatida</taxon>
        <taxon>Trypanosomatidae</taxon>
        <taxon>Trypanosoma</taxon>
        <taxon>Schizotrypanum</taxon>
    </lineage>
</organism>
<name>K2M149_TRYCR</name>
<reference evidence="2 3" key="1">
    <citation type="journal article" date="2012" name="BMC Genomics">
        <title>Comparative genomic analysis of human infective Trypanosoma cruzi lineages with the bat-restricted subspecies T. cruzi marinkellei.</title>
        <authorList>
            <person name="Franzen O."/>
            <person name="Talavera-Lopez C."/>
            <person name="Ochaya S."/>
            <person name="Butler C.E."/>
            <person name="Messenger L.A."/>
            <person name="Lewis M.D."/>
            <person name="Llewellyn M.S."/>
            <person name="Marinkelle C.J."/>
            <person name="Tyler K.M."/>
            <person name="Miles M.A."/>
            <person name="Andersson B."/>
        </authorList>
    </citation>
    <scope>NUCLEOTIDE SEQUENCE [LARGE SCALE GENOMIC DNA]</scope>
    <source>
        <strain evidence="2 3">B7</strain>
    </source>
</reference>
<feature type="non-terminal residue" evidence="2">
    <location>
        <position position="243"/>
    </location>
</feature>
<dbReference type="Proteomes" id="UP000007350">
    <property type="component" value="Unassembled WGS sequence"/>
</dbReference>
<dbReference type="PANTHER" id="PTHR12341:SF75">
    <property type="entry name" value="EXONUCLEASE XRNA, PUTATIVE-RELATED"/>
    <property type="match status" value="1"/>
</dbReference>
<evidence type="ECO:0000259" key="1">
    <source>
        <dbReference type="Pfam" id="PF03159"/>
    </source>
</evidence>
<dbReference type="GO" id="GO:0000956">
    <property type="term" value="P:nuclear-transcribed mRNA catabolic process"/>
    <property type="evidence" value="ECO:0007669"/>
    <property type="project" value="TreeGrafter"/>
</dbReference>
<dbReference type="Pfam" id="PF03159">
    <property type="entry name" value="XRN_N"/>
    <property type="match status" value="1"/>
</dbReference>
<dbReference type="PANTHER" id="PTHR12341">
    <property type="entry name" value="5'-&gt;3' EXORIBONUCLEASE"/>
    <property type="match status" value="1"/>
</dbReference>
<keyword evidence="3" id="KW-1185">Reference proteome</keyword>
<dbReference type="AlphaFoldDB" id="K2M149"/>
<protein>
    <submittedName>
        <fullName evidence="2">5'-3' exonuclease XRNB, putative,exoribonuclease 2, putative</fullName>
    </submittedName>
</protein>
<dbReference type="InterPro" id="IPR027073">
    <property type="entry name" value="5_3_exoribonuclease"/>
</dbReference>
<sequence>MYLFFLFFFFFFSFSYFMNIHFCVRLCMFINNETEKEGRKEGRRKREAEQSSWHFHFHYYYYYCYYYYYFHYYYFVCGCIRFVDWVGGDSPAVIMGVPKFALWLTKKYPEMVSDVIPADVHGLYIDLNGLIHPCCHSERDPSVAARPEEEKLQCICSEVEVLLATVRPHDIFYIATDGVAPRAKMNQQRARRYMNRAKIMTSGAAIVEEVVREFTPNEMAEVDDDLDDIRQLLMQDALYGGVM</sequence>
<dbReference type="EMBL" id="AHKC01015371">
    <property type="protein sequence ID" value="EKF28633.1"/>
    <property type="molecule type" value="Genomic_DNA"/>
</dbReference>
<dbReference type="Gene3D" id="3.40.50.12390">
    <property type="match status" value="1"/>
</dbReference>
<keyword evidence="2" id="KW-0540">Nuclease</keyword>
<evidence type="ECO:0000313" key="2">
    <source>
        <dbReference type="EMBL" id="EKF28633.1"/>
    </source>
</evidence>
<evidence type="ECO:0000313" key="3">
    <source>
        <dbReference type="Proteomes" id="UP000007350"/>
    </source>
</evidence>
<feature type="domain" description="Xrn1 N-terminal" evidence="1">
    <location>
        <begin position="95"/>
        <end position="214"/>
    </location>
</feature>
<keyword evidence="2" id="KW-0378">Hydrolase</keyword>
<proteinExistence type="predicted"/>
<dbReference type="GO" id="GO:0003723">
    <property type="term" value="F:RNA binding"/>
    <property type="evidence" value="ECO:0007669"/>
    <property type="project" value="TreeGrafter"/>
</dbReference>
<keyword evidence="2" id="KW-0269">Exonuclease</keyword>
<dbReference type="InterPro" id="IPR004859">
    <property type="entry name" value="Xrn1_N"/>
</dbReference>
<dbReference type="GO" id="GO:0005634">
    <property type="term" value="C:nucleus"/>
    <property type="evidence" value="ECO:0007669"/>
    <property type="project" value="TreeGrafter"/>
</dbReference>
<dbReference type="OrthoDB" id="372487at2759"/>
<gene>
    <name evidence="2" type="ORF">MOQ_007611</name>
</gene>
<comment type="caution">
    <text evidence="2">The sequence shown here is derived from an EMBL/GenBank/DDBJ whole genome shotgun (WGS) entry which is preliminary data.</text>
</comment>